<keyword evidence="2" id="KW-1185">Reference proteome</keyword>
<evidence type="ECO:0000256" key="1">
    <source>
        <dbReference type="SAM" id="SignalP"/>
    </source>
</evidence>
<accession>A0A7I4YIV0</accession>
<name>A0A7I4YIV0_HAECO</name>
<evidence type="ECO:0000313" key="3">
    <source>
        <dbReference type="WBParaSite" id="HCON_00105630-00001"/>
    </source>
</evidence>
<feature type="signal peptide" evidence="1">
    <location>
        <begin position="1"/>
        <end position="15"/>
    </location>
</feature>
<dbReference type="OMA" id="RIECLDR"/>
<dbReference type="AlphaFoldDB" id="A0A7I4YIV0"/>
<protein>
    <submittedName>
        <fullName evidence="3">Secreted protein</fullName>
    </submittedName>
</protein>
<dbReference type="PANTHER" id="PTHR37959">
    <property type="entry name" value="PROTEIN CBG15758"/>
    <property type="match status" value="1"/>
</dbReference>
<sequence length="109" mass="12029">MHLVLVAVLVTIVSARKEPVKKVYPDTRFIPHPERLPCDFSCSRRTAVQTIADGVFYTMECLDRNGNNLARCSTCCAMEALSQGLTPDRSSGLPTVDGKDCLCCFNKKC</sequence>
<feature type="chain" id="PRO_5029536376" evidence="1">
    <location>
        <begin position="16"/>
        <end position="109"/>
    </location>
</feature>
<dbReference type="Proteomes" id="UP000025227">
    <property type="component" value="Unplaced"/>
</dbReference>
<proteinExistence type="predicted"/>
<reference evidence="3" key="1">
    <citation type="submission" date="2020-12" db="UniProtKB">
        <authorList>
            <consortium name="WormBaseParasite"/>
        </authorList>
    </citation>
    <scope>IDENTIFICATION</scope>
    <source>
        <strain evidence="3">MHco3</strain>
    </source>
</reference>
<dbReference type="OrthoDB" id="5834947at2759"/>
<keyword evidence="1" id="KW-0732">Signal</keyword>
<evidence type="ECO:0000313" key="2">
    <source>
        <dbReference type="Proteomes" id="UP000025227"/>
    </source>
</evidence>
<dbReference type="WBParaSite" id="HCON_00105630-00001">
    <property type="protein sequence ID" value="HCON_00105630-00001"/>
    <property type="gene ID" value="HCON_00105630"/>
</dbReference>
<organism evidence="2 3">
    <name type="scientific">Haemonchus contortus</name>
    <name type="common">Barber pole worm</name>
    <dbReference type="NCBI Taxonomy" id="6289"/>
    <lineage>
        <taxon>Eukaryota</taxon>
        <taxon>Metazoa</taxon>
        <taxon>Ecdysozoa</taxon>
        <taxon>Nematoda</taxon>
        <taxon>Chromadorea</taxon>
        <taxon>Rhabditida</taxon>
        <taxon>Rhabditina</taxon>
        <taxon>Rhabditomorpha</taxon>
        <taxon>Strongyloidea</taxon>
        <taxon>Trichostrongylidae</taxon>
        <taxon>Haemonchus</taxon>
    </lineage>
</organism>
<dbReference type="PANTHER" id="PTHR37959:SF2">
    <property type="entry name" value="SECRETED PROTEIN"/>
    <property type="match status" value="1"/>
</dbReference>